<dbReference type="OrthoDB" id="1413291at2"/>
<dbReference type="RefSeq" id="WP_151894818.1">
    <property type="nucleotide sequence ID" value="NZ_BKCF01000005.1"/>
</dbReference>
<gene>
    <name evidence="1" type="ORF">ULMS_24010</name>
</gene>
<dbReference type="AlphaFoldDB" id="A0A5J4FXW9"/>
<dbReference type="Pfam" id="PF13557">
    <property type="entry name" value="Phenol_MetA_deg"/>
    <property type="match status" value="1"/>
</dbReference>
<comment type="caution">
    <text evidence="1">The sequence shown here is derived from an EMBL/GenBank/DDBJ whole genome shotgun (WGS) entry which is preliminary data.</text>
</comment>
<dbReference type="InterPro" id="IPR025737">
    <property type="entry name" value="FApF"/>
</dbReference>
<sequence length="270" mass="30048">MKNILWVFILLLTIPASFGQGAIDGFFKEKGSGSIVLGAGFEDTKNYFAGNTRTDISRSLYYGSLFGAYGVTNNFDVNVSVPFLSSNDNTSFQDISIYAKYKVATFEKNNFKYDVGVAGGFSTPLTDYDVGGLNDIGQQATVVSGRILIHVTYDFQWFATLQTGYAYKFDEVPESLLTTLKLGKATSKWYYDVFFDYQHSFGGIDYLGTPQPQNFKEFGVDFKKVGGTVFHSFNKQWGGYLSLGYVINGRNVFQGPSYGIGAVYNFKRVK</sequence>
<keyword evidence="2" id="KW-1185">Reference proteome</keyword>
<protein>
    <submittedName>
        <fullName evidence="1">Uncharacterized protein</fullName>
    </submittedName>
</protein>
<evidence type="ECO:0000313" key="1">
    <source>
        <dbReference type="EMBL" id="GEQ86893.1"/>
    </source>
</evidence>
<accession>A0A5J4FXW9</accession>
<proteinExistence type="predicted"/>
<reference evidence="1 2" key="1">
    <citation type="submission" date="2019-08" db="EMBL/GenBank/DDBJ databases">
        <title>Ulvibacter marinistellae sp. nov., isolated from a starfish, Patiria pectinifera.</title>
        <authorList>
            <person name="Kawano K."/>
            <person name="Ushijima N."/>
            <person name="Kihara M."/>
            <person name="Itoh H."/>
        </authorList>
    </citation>
    <scope>NUCLEOTIDE SEQUENCE [LARGE SCALE GENOMIC DNA]</scope>
    <source>
        <strain evidence="1 2">KK4</strain>
    </source>
</reference>
<evidence type="ECO:0000313" key="2">
    <source>
        <dbReference type="Proteomes" id="UP000326994"/>
    </source>
</evidence>
<dbReference type="Proteomes" id="UP000326994">
    <property type="component" value="Unassembled WGS sequence"/>
</dbReference>
<name>A0A5J4FXW9_9FLAO</name>
<dbReference type="EMBL" id="BKCF01000005">
    <property type="protein sequence ID" value="GEQ86893.1"/>
    <property type="molecule type" value="Genomic_DNA"/>
</dbReference>
<organism evidence="1 2">
    <name type="scientific">Patiriisocius marinistellae</name>
    <dbReference type="NCBI Taxonomy" id="2494560"/>
    <lineage>
        <taxon>Bacteria</taxon>
        <taxon>Pseudomonadati</taxon>
        <taxon>Bacteroidota</taxon>
        <taxon>Flavobacteriia</taxon>
        <taxon>Flavobacteriales</taxon>
        <taxon>Flavobacteriaceae</taxon>
        <taxon>Patiriisocius</taxon>
    </lineage>
</organism>